<evidence type="ECO:0000313" key="8">
    <source>
        <dbReference type="EMBL" id="QBQ95855.1"/>
    </source>
</evidence>
<dbReference type="PANTHER" id="PTHR38098">
    <property type="entry name" value="LPS-ASSEMBLY LIPOPROTEIN LPTE"/>
    <property type="match status" value="1"/>
</dbReference>
<dbReference type="Pfam" id="PF04390">
    <property type="entry name" value="LptE"/>
    <property type="match status" value="1"/>
</dbReference>
<organism evidence="8 9">
    <name type="scientific">Paraburkholderia pallida</name>
    <dbReference type="NCBI Taxonomy" id="2547399"/>
    <lineage>
        <taxon>Bacteria</taxon>
        <taxon>Pseudomonadati</taxon>
        <taxon>Pseudomonadota</taxon>
        <taxon>Betaproteobacteria</taxon>
        <taxon>Burkholderiales</taxon>
        <taxon>Burkholderiaceae</taxon>
        <taxon>Paraburkholderia</taxon>
    </lineage>
</organism>
<keyword evidence="4 6" id="KW-0998">Cell outer membrane</keyword>
<evidence type="ECO:0000256" key="5">
    <source>
        <dbReference type="ARBA" id="ARBA00023288"/>
    </source>
</evidence>
<dbReference type="RefSeq" id="WP_134746570.1">
    <property type="nucleotide sequence ID" value="NZ_CP038148.1"/>
</dbReference>
<dbReference type="GO" id="GO:1990351">
    <property type="term" value="C:transporter complex"/>
    <property type="evidence" value="ECO:0007669"/>
    <property type="project" value="TreeGrafter"/>
</dbReference>
<proteinExistence type="inferred from homology"/>
<name>A0A4P7CJK3_9BURK</name>
<feature type="signal peptide" evidence="7">
    <location>
        <begin position="1"/>
        <end position="20"/>
    </location>
</feature>
<comment type="subcellular location">
    <subcellularLocation>
        <location evidence="6">Cell outer membrane</location>
        <topology evidence="6">Lipid-anchor</topology>
    </subcellularLocation>
</comment>
<evidence type="ECO:0000313" key="9">
    <source>
        <dbReference type="Proteomes" id="UP000295727"/>
    </source>
</evidence>
<comment type="function">
    <text evidence="6">Together with LptD, is involved in the assembly of lipopolysaccharide (LPS) at the surface of the outer membrane. Required for the proper assembly of LptD. Binds LPS and may serve as the LPS recognition site at the outer membrane.</text>
</comment>
<evidence type="ECO:0000256" key="2">
    <source>
        <dbReference type="ARBA" id="ARBA00023136"/>
    </source>
</evidence>
<evidence type="ECO:0000256" key="4">
    <source>
        <dbReference type="ARBA" id="ARBA00023237"/>
    </source>
</evidence>
<protein>
    <recommendedName>
        <fullName evidence="6">LPS-assembly lipoprotein LptE</fullName>
    </recommendedName>
</protein>
<dbReference type="PANTHER" id="PTHR38098:SF1">
    <property type="entry name" value="LPS-ASSEMBLY LIPOPROTEIN LPTE"/>
    <property type="match status" value="1"/>
</dbReference>
<comment type="subunit">
    <text evidence="6">Component of the lipopolysaccharide transport and assembly complex. Interacts with LptD.</text>
</comment>
<dbReference type="GO" id="GO:0001530">
    <property type="term" value="F:lipopolysaccharide binding"/>
    <property type="evidence" value="ECO:0007669"/>
    <property type="project" value="TreeGrafter"/>
</dbReference>
<reference evidence="8 9" key="1">
    <citation type="submission" date="2019-03" db="EMBL/GenBank/DDBJ databases">
        <title>Paraburkholderia sp. 7MH5, isolated from subtropical forest soil.</title>
        <authorList>
            <person name="Gao Z.-H."/>
            <person name="Qiu L.-H."/>
        </authorList>
    </citation>
    <scope>NUCLEOTIDE SEQUENCE [LARGE SCALE GENOMIC DNA]</scope>
    <source>
        <strain evidence="8 9">7MH5</strain>
    </source>
</reference>
<keyword evidence="2 6" id="KW-0472">Membrane</keyword>
<evidence type="ECO:0000256" key="3">
    <source>
        <dbReference type="ARBA" id="ARBA00023139"/>
    </source>
</evidence>
<accession>A0A4P7CJK3</accession>
<dbReference type="GO" id="GO:0015920">
    <property type="term" value="P:lipopolysaccharide transport"/>
    <property type="evidence" value="ECO:0007669"/>
    <property type="project" value="TreeGrafter"/>
</dbReference>
<gene>
    <name evidence="6" type="primary">lptE</name>
    <name evidence="8" type="ORF">E1956_00795</name>
</gene>
<dbReference type="Proteomes" id="UP000295727">
    <property type="component" value="Chromosome 1"/>
</dbReference>
<keyword evidence="1 6" id="KW-0732">Signal</keyword>
<dbReference type="Gene3D" id="3.30.160.150">
    <property type="entry name" value="Lipoprotein like domain"/>
    <property type="match status" value="1"/>
</dbReference>
<evidence type="ECO:0000256" key="7">
    <source>
        <dbReference type="SAM" id="SignalP"/>
    </source>
</evidence>
<comment type="similarity">
    <text evidence="6">Belongs to the LptE lipoprotein family.</text>
</comment>
<keyword evidence="3 6" id="KW-0564">Palmitate</keyword>
<evidence type="ECO:0000256" key="6">
    <source>
        <dbReference type="HAMAP-Rule" id="MF_01186"/>
    </source>
</evidence>
<dbReference type="OrthoDB" id="5298094at2"/>
<dbReference type="EMBL" id="CP038148">
    <property type="protein sequence ID" value="QBQ95855.1"/>
    <property type="molecule type" value="Genomic_DNA"/>
</dbReference>
<keyword evidence="5 6" id="KW-0449">Lipoprotein</keyword>
<evidence type="ECO:0000256" key="1">
    <source>
        <dbReference type="ARBA" id="ARBA00022729"/>
    </source>
</evidence>
<dbReference type="KEGG" id="ppai:E1956_00795"/>
<keyword evidence="9" id="KW-1185">Reference proteome</keyword>
<dbReference type="GO" id="GO:0009279">
    <property type="term" value="C:cell outer membrane"/>
    <property type="evidence" value="ECO:0007669"/>
    <property type="project" value="UniProtKB-SubCell"/>
</dbReference>
<dbReference type="GO" id="GO:0043165">
    <property type="term" value="P:Gram-negative-bacterium-type cell outer membrane assembly"/>
    <property type="evidence" value="ECO:0007669"/>
    <property type="project" value="UniProtKB-UniRule"/>
</dbReference>
<sequence>MIRRSFLLLAGSALMLSACGFQLRGEQNYAFKRLAVVGASAPVSARLTRMIEGGSDSVVVDSAANADAVLRVNESRSFSTLTLNSLGVVEEYQVNYSLNYTLTAPDGSPLIQSSSIALNRAMTYSDQYSTAKVSESDLLFADMQNDAVDQLTRRLAVLKTLHPTPAQVVPGVAPRAPLPPPPL</sequence>
<feature type="chain" id="PRO_5020424370" description="LPS-assembly lipoprotein LptE" evidence="7">
    <location>
        <begin position="21"/>
        <end position="183"/>
    </location>
</feature>
<dbReference type="HAMAP" id="MF_01186">
    <property type="entry name" value="LPS_assembly_LptE"/>
    <property type="match status" value="1"/>
</dbReference>
<dbReference type="InterPro" id="IPR007485">
    <property type="entry name" value="LPS_assembly_LptE"/>
</dbReference>
<dbReference type="PROSITE" id="PS51257">
    <property type="entry name" value="PROKAR_LIPOPROTEIN"/>
    <property type="match status" value="1"/>
</dbReference>
<dbReference type="AlphaFoldDB" id="A0A4P7CJK3"/>